<evidence type="ECO:0000313" key="1">
    <source>
        <dbReference type="EMBL" id="KAA9339299.1"/>
    </source>
</evidence>
<dbReference type="AlphaFoldDB" id="A0A7L4ZU16"/>
<comment type="caution">
    <text evidence="1">The sequence shown here is derived from an EMBL/GenBank/DDBJ whole genome shotgun (WGS) entry which is preliminary data.</text>
</comment>
<dbReference type="EMBL" id="VTWU01000001">
    <property type="protein sequence ID" value="KAA9339299.1"/>
    <property type="molecule type" value="Genomic_DNA"/>
</dbReference>
<accession>A0A7L4ZU16</accession>
<sequence length="203" mass="22388">MNPKTFLRRLDQLATTRNTWLAFAPFAAVGSWLMLADARLQRLAPGLPKLDFRIHGYTAADVERLLSAYGPSGRAEYGQQTVVDTLFPVLVAAFGLLFFARTFRRWGWSGLGNMLILGCVLFLVVDLAENACIFAMLKHYPHPADGLIAAGSVLTQVKLPVLLSIYFFVVLNACVLSGKLLTSWWQALGTIRSMQSAGNDPRL</sequence>
<dbReference type="Proteomes" id="UP000326380">
    <property type="component" value="Unassembled WGS sequence"/>
</dbReference>
<name>A0A7L4ZU16_9BACT</name>
<protein>
    <submittedName>
        <fullName evidence="1">Uncharacterized protein</fullName>
    </submittedName>
</protein>
<keyword evidence="2" id="KW-1185">Reference proteome</keyword>
<reference evidence="1 2" key="1">
    <citation type="submission" date="2019-09" db="EMBL/GenBank/DDBJ databases">
        <title>Genome sequence of Hymenobacter sp. M3.</title>
        <authorList>
            <person name="Srinivasan S."/>
        </authorList>
    </citation>
    <scope>NUCLEOTIDE SEQUENCE [LARGE SCALE GENOMIC DNA]</scope>
    <source>
        <strain evidence="1 2">M3</strain>
    </source>
</reference>
<proteinExistence type="predicted"/>
<gene>
    <name evidence="1" type="ORF">F0P96_01345</name>
</gene>
<dbReference type="RefSeq" id="WP_151076947.1">
    <property type="nucleotide sequence ID" value="NZ_CP047647.1"/>
</dbReference>
<evidence type="ECO:0000313" key="2">
    <source>
        <dbReference type="Proteomes" id="UP000326380"/>
    </source>
</evidence>
<organism evidence="1 2">
    <name type="scientific">Hymenobacter busanensis</name>
    <dbReference type="NCBI Taxonomy" id="2607656"/>
    <lineage>
        <taxon>Bacteria</taxon>
        <taxon>Pseudomonadati</taxon>
        <taxon>Bacteroidota</taxon>
        <taxon>Cytophagia</taxon>
        <taxon>Cytophagales</taxon>
        <taxon>Hymenobacteraceae</taxon>
        <taxon>Hymenobacter</taxon>
    </lineage>
</organism>